<evidence type="ECO:0000313" key="1">
    <source>
        <dbReference type="EMBL" id="KIW49198.1"/>
    </source>
</evidence>
<dbReference type="HOGENOM" id="CLU_043442_0_0_1"/>
<dbReference type="InterPro" id="IPR028241">
    <property type="entry name" value="RAVE2/Rogdi"/>
</dbReference>
<dbReference type="RefSeq" id="XP_013309782.1">
    <property type="nucleotide sequence ID" value="XM_013454328.1"/>
</dbReference>
<dbReference type="EMBL" id="KN847323">
    <property type="protein sequence ID" value="KIW49198.1"/>
    <property type="molecule type" value="Genomic_DNA"/>
</dbReference>
<gene>
    <name evidence="1" type="ORF">PV05_10897</name>
</gene>
<accession>A0A0D2E159</accession>
<sequence length="328" mass="35855">MSTWVYPPIPPDELRKAEEDSLKLELQWLLKSLQHSLGALKEGLEECAALLATKEPGSTLVLSSLRSESVKGFVTRIGTKLVKGDIHLRLTTLPPNTPRGTTTSTPSTRLIFHSSSSSSSSDILLPQLQAVRSRINDSLDIIDISRWTGQSTDSSFISGQLRLLHDNLREAKACLKGPVTGAENASIPGAEWWSNSADENIFQPPLSEYLSLHFTIQEANLVLTVRTLAPTSPGGTPSTPGEGSFSLSGFNLRSKLLGLGPRPPTHDEMGEIFEWRGRKDVIVREKVRVETGDPSLMSVAAKLSALEHEVARWRMNLTIILTGSVEED</sequence>
<dbReference type="PANTHER" id="PTHR13618:SF1">
    <property type="entry name" value="PROTEIN ROGDI HOMOLOG"/>
    <property type="match status" value="1"/>
</dbReference>
<protein>
    <recommendedName>
        <fullName evidence="3">RAVE subunit 2/Rogdi</fullName>
    </recommendedName>
</protein>
<name>A0A0D2E159_9EURO</name>
<dbReference type="Proteomes" id="UP000054342">
    <property type="component" value="Unassembled WGS sequence"/>
</dbReference>
<dbReference type="GeneID" id="25332805"/>
<keyword evidence="2" id="KW-1185">Reference proteome</keyword>
<dbReference type="STRING" id="348802.A0A0D2E159"/>
<organism evidence="1 2">
    <name type="scientific">Exophiala xenobiotica</name>
    <dbReference type="NCBI Taxonomy" id="348802"/>
    <lineage>
        <taxon>Eukaryota</taxon>
        <taxon>Fungi</taxon>
        <taxon>Dikarya</taxon>
        <taxon>Ascomycota</taxon>
        <taxon>Pezizomycotina</taxon>
        <taxon>Eurotiomycetes</taxon>
        <taxon>Chaetothyriomycetidae</taxon>
        <taxon>Chaetothyriales</taxon>
        <taxon>Herpotrichiellaceae</taxon>
        <taxon>Exophiala</taxon>
    </lineage>
</organism>
<dbReference type="OrthoDB" id="66510at2759"/>
<evidence type="ECO:0008006" key="3">
    <source>
        <dbReference type="Google" id="ProtNLM"/>
    </source>
</evidence>
<dbReference type="Pfam" id="PF10259">
    <property type="entry name" value="Rogdi_lz"/>
    <property type="match status" value="1"/>
</dbReference>
<reference evidence="1 2" key="1">
    <citation type="submission" date="2015-01" db="EMBL/GenBank/DDBJ databases">
        <title>The Genome Sequence of Exophiala xenobiotica CBS118157.</title>
        <authorList>
            <consortium name="The Broad Institute Genomics Platform"/>
            <person name="Cuomo C."/>
            <person name="de Hoog S."/>
            <person name="Gorbushina A."/>
            <person name="Stielow B."/>
            <person name="Teixiera M."/>
            <person name="Abouelleil A."/>
            <person name="Chapman S.B."/>
            <person name="Priest M."/>
            <person name="Young S.K."/>
            <person name="Wortman J."/>
            <person name="Nusbaum C."/>
            <person name="Birren B."/>
        </authorList>
    </citation>
    <scope>NUCLEOTIDE SEQUENCE [LARGE SCALE GENOMIC DNA]</scope>
    <source>
        <strain evidence="1 2">CBS 118157</strain>
    </source>
</reference>
<evidence type="ECO:0000313" key="2">
    <source>
        <dbReference type="Proteomes" id="UP000054342"/>
    </source>
</evidence>
<dbReference type="GO" id="GO:0043291">
    <property type="term" value="C:RAVE complex"/>
    <property type="evidence" value="ECO:0007669"/>
    <property type="project" value="TreeGrafter"/>
</dbReference>
<dbReference type="PANTHER" id="PTHR13618">
    <property type="entry name" value="LEUCINE ZIPPER CONTAINING TRANSCRIPTION FACTOR LZF1"/>
    <property type="match status" value="1"/>
</dbReference>
<dbReference type="AlphaFoldDB" id="A0A0D2E159"/>
<proteinExistence type="predicted"/>